<accession>A0A8X6K2M7</accession>
<dbReference type="InterPro" id="IPR040676">
    <property type="entry name" value="DUF5641"/>
</dbReference>
<dbReference type="EMBL" id="BMAW01047005">
    <property type="protein sequence ID" value="GFS58498.1"/>
    <property type="molecule type" value="Genomic_DNA"/>
</dbReference>
<evidence type="ECO:0000313" key="3">
    <source>
        <dbReference type="Proteomes" id="UP000887013"/>
    </source>
</evidence>
<protein>
    <recommendedName>
        <fullName evidence="1">DUF5641 domain-containing protein</fullName>
    </recommendedName>
</protein>
<sequence>MFTVVKGFKKARLKFVLEEIGEKISANVTIAELKDFILKSEQYISDPKFVEKILESAISDRVSSEQYEKAKLKREQFEKERQFEESEKERQFQLELGKVKLNQELELIGQVMLVGTDNCKRIVWPLGKVTEIISGKDKEASLVRVKTSHSTLLRSMQRIYPLKINSNGDITNLLPS</sequence>
<name>A0A8X6K2M7_NEPPI</name>
<feature type="domain" description="DUF5641" evidence="1">
    <location>
        <begin position="107"/>
        <end position="162"/>
    </location>
</feature>
<dbReference type="AlphaFoldDB" id="A0A8X6K2M7"/>
<keyword evidence="3" id="KW-1185">Reference proteome</keyword>
<dbReference type="OrthoDB" id="6436576at2759"/>
<gene>
    <name evidence="2" type="ORF">NPIL_420371</name>
</gene>
<reference evidence="2" key="1">
    <citation type="submission" date="2020-08" db="EMBL/GenBank/DDBJ databases">
        <title>Multicomponent nature underlies the extraordinary mechanical properties of spider dragline silk.</title>
        <authorList>
            <person name="Kono N."/>
            <person name="Nakamura H."/>
            <person name="Mori M."/>
            <person name="Yoshida Y."/>
            <person name="Ohtoshi R."/>
            <person name="Malay A.D."/>
            <person name="Moran D.A.P."/>
            <person name="Tomita M."/>
            <person name="Numata K."/>
            <person name="Arakawa K."/>
        </authorList>
    </citation>
    <scope>NUCLEOTIDE SEQUENCE</scope>
</reference>
<evidence type="ECO:0000259" key="1">
    <source>
        <dbReference type="Pfam" id="PF18701"/>
    </source>
</evidence>
<organism evidence="2 3">
    <name type="scientific">Nephila pilipes</name>
    <name type="common">Giant wood spider</name>
    <name type="synonym">Nephila maculata</name>
    <dbReference type="NCBI Taxonomy" id="299642"/>
    <lineage>
        <taxon>Eukaryota</taxon>
        <taxon>Metazoa</taxon>
        <taxon>Ecdysozoa</taxon>
        <taxon>Arthropoda</taxon>
        <taxon>Chelicerata</taxon>
        <taxon>Arachnida</taxon>
        <taxon>Araneae</taxon>
        <taxon>Araneomorphae</taxon>
        <taxon>Entelegynae</taxon>
        <taxon>Araneoidea</taxon>
        <taxon>Nephilidae</taxon>
        <taxon>Nephila</taxon>
    </lineage>
</organism>
<dbReference type="Proteomes" id="UP000887013">
    <property type="component" value="Unassembled WGS sequence"/>
</dbReference>
<proteinExistence type="predicted"/>
<evidence type="ECO:0000313" key="2">
    <source>
        <dbReference type="EMBL" id="GFS58498.1"/>
    </source>
</evidence>
<comment type="caution">
    <text evidence="2">The sequence shown here is derived from an EMBL/GenBank/DDBJ whole genome shotgun (WGS) entry which is preliminary data.</text>
</comment>
<dbReference type="Pfam" id="PF18701">
    <property type="entry name" value="DUF5641"/>
    <property type="match status" value="1"/>
</dbReference>